<dbReference type="InterPro" id="IPR023393">
    <property type="entry name" value="START-like_dom_sf"/>
</dbReference>
<protein>
    <recommendedName>
        <fullName evidence="5">FYVE-type domain-containing protein</fullName>
    </recommendedName>
</protein>
<dbReference type="Gene3D" id="3.30.530.20">
    <property type="match status" value="1"/>
</dbReference>
<dbReference type="PANTHER" id="PTHR13510">
    <property type="entry name" value="FYVE-FINGER-CONTAINING RAB5 EFFECTOR PROTEIN RABENOSYN-5-RELATED"/>
    <property type="match status" value="1"/>
</dbReference>
<accession>A0A6A3KSW3</accession>
<gene>
    <name evidence="2" type="ORF">PR001_g9920</name>
    <name evidence="1" type="ORF">PR002_g15434</name>
</gene>
<evidence type="ECO:0000313" key="2">
    <source>
        <dbReference type="EMBL" id="KAE9033985.1"/>
    </source>
</evidence>
<dbReference type="EMBL" id="QXFV01000566">
    <property type="protein sequence ID" value="KAE9033985.1"/>
    <property type="molecule type" value="Genomic_DNA"/>
</dbReference>
<dbReference type="InterPro" id="IPR052727">
    <property type="entry name" value="Rab4/Rab5_effector"/>
</dbReference>
<dbReference type="AlphaFoldDB" id="A0A6A3KSW3"/>
<evidence type="ECO:0000313" key="1">
    <source>
        <dbReference type="EMBL" id="KAE9010130.1"/>
    </source>
</evidence>
<evidence type="ECO:0008006" key="5">
    <source>
        <dbReference type="Google" id="ProtNLM"/>
    </source>
</evidence>
<dbReference type="SUPFAM" id="SSF57903">
    <property type="entry name" value="FYVE/PHD zinc finger"/>
    <property type="match status" value="1"/>
</dbReference>
<sequence length="435" mass="49048">MGEEDTLPDQSPFPPLQLTFEEQQHCHDLSLQLLERTLHSYDERLAGVTPRHHASLDSARWKLQKTQHNASLYSERVRHIRTDLHLPDDNWQDPTVLLMVGTIPAPLDEVMYGMSIPTFEALKVRVSTLGDQEVGGAMLARLVGPTEDQPFQSLSVMYMASQLPWLVSKVVRPRDFVLLSATGVITTKDGERIGYDLLQPAPLLECPPLPKPMIRGKFMFGALYRELENGNVDVYIQQYVESLGNLMESFIISSTWQSLLGFLRSPILSELKKLQWCIANMKSARRRGIANELSGYSLNCSLCSVAFGRSARSRHSDQRNCVLCLAPVCSNCREERVFKILDRHPKKRHMTIRKKQVFICRPCLDFVHSQKPADIARYNTMEQLTPSSVSTGVSSDNAFVPCGLLYGDSQPSWSPARSLSMSSESFESFGWDADP</sequence>
<dbReference type="Proteomes" id="UP000429607">
    <property type="component" value="Unassembled WGS sequence"/>
</dbReference>
<proteinExistence type="predicted"/>
<evidence type="ECO:0000313" key="4">
    <source>
        <dbReference type="Proteomes" id="UP000435112"/>
    </source>
</evidence>
<dbReference type="Proteomes" id="UP000435112">
    <property type="component" value="Unassembled WGS sequence"/>
</dbReference>
<dbReference type="InterPro" id="IPR011011">
    <property type="entry name" value="Znf_FYVE_PHD"/>
</dbReference>
<dbReference type="PANTHER" id="PTHR13510:SF44">
    <property type="entry name" value="RABENOSYN-5"/>
    <property type="match status" value="1"/>
</dbReference>
<dbReference type="EMBL" id="QXFU01001123">
    <property type="protein sequence ID" value="KAE9010130.1"/>
    <property type="molecule type" value="Genomic_DNA"/>
</dbReference>
<evidence type="ECO:0000313" key="3">
    <source>
        <dbReference type="Proteomes" id="UP000429607"/>
    </source>
</evidence>
<name>A0A6A3KSW3_9STRA</name>
<reference evidence="3 4" key="1">
    <citation type="submission" date="2018-09" db="EMBL/GenBank/DDBJ databases">
        <title>Genomic investigation of the strawberry pathogen Phytophthora fragariae indicates pathogenicity is determined by transcriptional variation in three key races.</title>
        <authorList>
            <person name="Adams T.M."/>
            <person name="Armitage A.D."/>
            <person name="Sobczyk M.K."/>
            <person name="Bates H.J."/>
            <person name="Dunwell J.M."/>
            <person name="Nellist C.F."/>
            <person name="Harrison R.J."/>
        </authorList>
    </citation>
    <scope>NUCLEOTIDE SEQUENCE [LARGE SCALE GENOMIC DNA]</scope>
    <source>
        <strain evidence="2 3">SCRP249</strain>
        <strain evidence="1 4">SCRP324</strain>
    </source>
</reference>
<comment type="caution">
    <text evidence="1">The sequence shown here is derived from an EMBL/GenBank/DDBJ whole genome shotgun (WGS) entry which is preliminary data.</text>
</comment>
<organism evidence="1 4">
    <name type="scientific">Phytophthora rubi</name>
    <dbReference type="NCBI Taxonomy" id="129364"/>
    <lineage>
        <taxon>Eukaryota</taxon>
        <taxon>Sar</taxon>
        <taxon>Stramenopiles</taxon>
        <taxon>Oomycota</taxon>
        <taxon>Peronosporomycetes</taxon>
        <taxon>Peronosporales</taxon>
        <taxon>Peronosporaceae</taxon>
        <taxon>Phytophthora</taxon>
    </lineage>
</organism>
<dbReference type="CDD" id="cd00065">
    <property type="entry name" value="FYVE_like_SF"/>
    <property type="match status" value="1"/>
</dbReference>
<dbReference type="OrthoDB" id="105721at2759"/>